<name>A0A7T8KIG9_CALRO</name>
<protein>
    <submittedName>
        <fullName evidence="2">Uncharacterized protein</fullName>
    </submittedName>
</protein>
<reference evidence="3" key="1">
    <citation type="submission" date="2021-01" db="EMBL/GenBank/DDBJ databases">
        <title>Caligus Genome Assembly.</title>
        <authorList>
            <person name="Gallardo-Escarate C."/>
        </authorList>
    </citation>
    <scope>NUCLEOTIDE SEQUENCE [LARGE SCALE GENOMIC DNA]</scope>
</reference>
<evidence type="ECO:0000313" key="2">
    <source>
        <dbReference type="EMBL" id="QQP56470.1"/>
    </source>
</evidence>
<organism evidence="2 3">
    <name type="scientific">Caligus rogercresseyi</name>
    <name type="common">Sea louse</name>
    <dbReference type="NCBI Taxonomy" id="217165"/>
    <lineage>
        <taxon>Eukaryota</taxon>
        <taxon>Metazoa</taxon>
        <taxon>Ecdysozoa</taxon>
        <taxon>Arthropoda</taxon>
        <taxon>Crustacea</taxon>
        <taxon>Multicrustacea</taxon>
        <taxon>Hexanauplia</taxon>
        <taxon>Copepoda</taxon>
        <taxon>Siphonostomatoida</taxon>
        <taxon>Caligidae</taxon>
        <taxon>Caligus</taxon>
    </lineage>
</organism>
<proteinExistence type="predicted"/>
<evidence type="ECO:0000256" key="1">
    <source>
        <dbReference type="SAM" id="MobiDB-lite"/>
    </source>
</evidence>
<sequence length="81" mass="9118">MWRTNTKYLRNFVIQVILACGNMPRIRGPLQSGKYHLMHNILDLWSEANEDSPFTQGLLMDGGPNDGGDGWVPLTTTITRS</sequence>
<dbReference type="Proteomes" id="UP000595437">
    <property type="component" value="Chromosome 1"/>
</dbReference>
<dbReference type="EMBL" id="CP045890">
    <property type="protein sequence ID" value="QQP56470.1"/>
    <property type="molecule type" value="Genomic_DNA"/>
</dbReference>
<evidence type="ECO:0000313" key="3">
    <source>
        <dbReference type="Proteomes" id="UP000595437"/>
    </source>
</evidence>
<dbReference type="AlphaFoldDB" id="A0A7T8KIG9"/>
<gene>
    <name evidence="2" type="ORF">FKW44_001146</name>
</gene>
<feature type="region of interest" description="Disordered" evidence="1">
    <location>
        <begin position="55"/>
        <end position="81"/>
    </location>
</feature>
<keyword evidence="3" id="KW-1185">Reference proteome</keyword>
<accession>A0A7T8KIG9</accession>